<dbReference type="RefSeq" id="WP_057733579.1">
    <property type="nucleotide sequence ID" value="NZ_BJZK01000011.1"/>
</dbReference>
<feature type="compositionally biased region" description="Polar residues" evidence="2">
    <location>
        <begin position="2238"/>
        <end position="2255"/>
    </location>
</feature>
<protein>
    <recommendedName>
        <fullName evidence="4">MBG domain-containing protein</fullName>
    </recommendedName>
</protein>
<feature type="domain" description="MBG" evidence="4">
    <location>
        <begin position="995"/>
        <end position="1071"/>
    </location>
</feature>
<feature type="domain" description="MBG" evidence="4">
    <location>
        <begin position="2010"/>
        <end position="2082"/>
    </location>
</feature>
<dbReference type="InterPro" id="IPR041286">
    <property type="entry name" value="MBG_2"/>
</dbReference>
<keyword evidence="6" id="KW-1185">Reference proteome</keyword>
<comment type="caution">
    <text evidence="5">The sequence shown here is derived from an EMBL/GenBank/DDBJ whole genome shotgun (WGS) entry which is preliminary data.</text>
</comment>
<proteinExistence type="predicted"/>
<dbReference type="Pfam" id="PF18483">
    <property type="entry name" value="Lectin_L-type_dom"/>
    <property type="match status" value="1"/>
</dbReference>
<feature type="domain" description="MBG" evidence="4">
    <location>
        <begin position="1597"/>
        <end position="1666"/>
    </location>
</feature>
<dbReference type="InterPro" id="IPR013320">
    <property type="entry name" value="ConA-like_dom_sf"/>
</dbReference>
<feature type="domain" description="MBG" evidence="4">
    <location>
        <begin position="1171"/>
        <end position="1253"/>
    </location>
</feature>
<feature type="region of interest" description="Disordered" evidence="2">
    <location>
        <begin position="168"/>
        <end position="191"/>
    </location>
</feature>
<evidence type="ECO:0000313" key="5">
    <source>
        <dbReference type="EMBL" id="GEO71977.1"/>
    </source>
</evidence>
<feature type="domain" description="MBG" evidence="4">
    <location>
        <begin position="1432"/>
        <end position="1509"/>
    </location>
</feature>
<reference evidence="5 6" key="1">
    <citation type="submission" date="2019-07" db="EMBL/GenBank/DDBJ databases">
        <title>Whole genome shotgun sequence of Lactobacillus zymae NBRC 107157.</title>
        <authorList>
            <person name="Hosoyama A."/>
            <person name="Uohara A."/>
            <person name="Ohji S."/>
            <person name="Ichikawa N."/>
        </authorList>
    </citation>
    <scope>NUCLEOTIDE SEQUENCE [LARGE SCALE GENOMIC DNA]</scope>
    <source>
        <strain evidence="5 6">NBRC 107157</strain>
    </source>
</reference>
<feature type="region of interest" description="Disordered" evidence="2">
    <location>
        <begin position="56"/>
        <end position="138"/>
    </location>
</feature>
<name>A0ABQ0WZV4_9LACO</name>
<feature type="domain" description="MBG" evidence="4">
    <location>
        <begin position="1840"/>
        <end position="1911"/>
    </location>
</feature>
<keyword evidence="3" id="KW-0472">Membrane</keyword>
<feature type="domain" description="MBG" evidence="4">
    <location>
        <begin position="1080"/>
        <end position="1164"/>
    </location>
</feature>
<evidence type="ECO:0000256" key="2">
    <source>
        <dbReference type="SAM" id="MobiDB-lite"/>
    </source>
</evidence>
<feature type="compositionally biased region" description="Low complexity" evidence="2">
    <location>
        <begin position="88"/>
        <end position="135"/>
    </location>
</feature>
<feature type="compositionally biased region" description="Polar residues" evidence="2">
    <location>
        <begin position="177"/>
        <end position="190"/>
    </location>
</feature>
<dbReference type="Gene3D" id="2.60.120.200">
    <property type="match status" value="1"/>
</dbReference>
<dbReference type="Proteomes" id="UP000321794">
    <property type="component" value="Unassembled WGS sequence"/>
</dbReference>
<evidence type="ECO:0000256" key="1">
    <source>
        <dbReference type="SAM" id="Coils"/>
    </source>
</evidence>
<gene>
    <name evidence="5" type="ORF">LZY01_11450</name>
</gene>
<keyword evidence="1" id="KW-0175">Coiled coil</keyword>
<feature type="compositionally biased region" description="Low complexity" evidence="2">
    <location>
        <begin position="56"/>
        <end position="80"/>
    </location>
</feature>
<dbReference type="EMBL" id="BJZK01000011">
    <property type="protein sequence ID" value="GEO71977.1"/>
    <property type="molecule type" value="Genomic_DNA"/>
</dbReference>
<feature type="transmembrane region" description="Helical" evidence="3">
    <location>
        <begin position="2285"/>
        <end position="2302"/>
    </location>
</feature>
<feature type="domain" description="MBG" evidence="4">
    <location>
        <begin position="1759"/>
        <end position="1828"/>
    </location>
</feature>
<accession>A0ABQ0WZV4</accession>
<organism evidence="5 6">
    <name type="scientific">Levilactobacillus zymae</name>
    <dbReference type="NCBI Taxonomy" id="267363"/>
    <lineage>
        <taxon>Bacteria</taxon>
        <taxon>Bacillati</taxon>
        <taxon>Bacillota</taxon>
        <taxon>Bacilli</taxon>
        <taxon>Lactobacillales</taxon>
        <taxon>Lactobacillaceae</taxon>
        <taxon>Levilactobacillus</taxon>
    </lineage>
</organism>
<feature type="domain" description="MBG" evidence="4">
    <location>
        <begin position="1678"/>
        <end position="1746"/>
    </location>
</feature>
<feature type="domain" description="MBG" evidence="4">
    <location>
        <begin position="1259"/>
        <end position="1337"/>
    </location>
</feature>
<feature type="domain" description="MBG" evidence="4">
    <location>
        <begin position="1517"/>
        <end position="1591"/>
    </location>
</feature>
<feature type="domain" description="MBG" evidence="4">
    <location>
        <begin position="1343"/>
        <end position="1426"/>
    </location>
</feature>
<sequence length="2308" mass="244058">MKQKAQQQLTKKNFILYKSRTGWKVKARLFGGLVVAISAATIAGWTTPVTAQAATAPTTEQVAPQSAAPVASAPAAPTPAGQNTPNQNPTQAAPANSSAAQPAPLLASTPQPETTTTTEPDTTPTETPTAATAKTYPVLTPNQNVNVGVDQSQVSLTADQIASHFTAKVENRDGSDQDANPTKNTTTQTIGKDGTVALTSNDVHTYYNAYGGSTSVKGHQSAHVSFEHEIDFSHNFSMSGALGIGTRTSGGADSVGFIFAPGDPAKATQGGSGGNLGIGGLANAFGFVYDEYANVNDYNDPTDASGNWQPYVGWRTTDASGRLQRPADTDWEAASQVGLNDRQVNPLNEFTMDYDSTRQQLTVVLDNGKFTRHIADISTGYSISVAASTGGSWNDYSARIDKFSYTPKTIPLTVKLVDSADNDAPLDKTAVTAVANIGDTISVFSTQAAAARAVAAGEVDPSLVTVLPTDSAGNVYVVDGTQGTTSTGTAHTVDGDSTIADGTYYTYTVKDGDGQTMTVPVRLAYQAVVTPVDAKTGQPIAGLQPQTVTTVAGQPVIVQIPGYTPTKVVLATPADGEKTAYANLPIDQTTTQPATTTTTDTAAPITHYYRGRGTTVDGQTVPFTKTAGTGQAIAGETVQQTPKDDTTTTNTYYWSTVGAAAATDSTDETNPQTVATILVPDQATLTYWDQQAIKNQTSADEYKAEAQKMHDEFVAISGLTPDQISSADALLSTVAGIYNNVSTSNGAAKQAFEGAMTATTANEIYTGGQDGYAALRKAQNLLIEFKADLQQLTTKNQDAQNMLASLPSWSETYNQPERTGHVVALGEGFGTQLTADQIAQLNTYFTYYLVQQATSTQVATPKNVGTYKVTLSDAGRDYLKSLAPDQANAGLFVPGLLTIKAQATTATVNAAQVTYGQMPDATTLGGTAAEHPFQASWLEIWDATDQKIVTAAAGLQVAHQYVLRYSAAAQATLEQDKNYNWKFDTAALTVDPLAVTVMAQDHGKTYGTTADPTLDLTSDSAKVLKNGDQLSDLGVTLVRDSGETAGTYDIRLKSFNNSNYQVTLDDQGKFTIVAKPLALIADNSTKVYGEADPDLTFHLDPNKPDNNLVGQDTAAALNVTLKRAKTADLKDSENVGTYAITLAPDDPNNPRNPNYAITLTPGALKIAPRPIVVTVANATKTYGATTDPQFSVAEVKLASNFTGKTTNALVGDDTLEAKFSRDEGETAQQTYAIHLVGIKNSNYQVSSIDGTLTINPRPVTVTINNAQKVYGEVDPAWTWTAADTSTSGETLAKLDPDDFVLKFAREAGETVGAYWIKLASWENTNYNVTKVTPGDLTITPRPIVVTVANATKTYGAITDPQFSVAEVKLASSFTGKTTNALVGNDTLGAKFSRDEGETAHRAYAIHLDGIGNPNYQVSSVDDGTLTINPRPVTVTVNDAQKVYGEADPTWTWTATDASTSGETLAKLDPDDFVLKFAREAGETIGTYWITPELKANPNYDVTVAPGTLTISPRSLYLTIADNSKTYGAVDPQFSWSVVNADKSELPIDRDSLHVVLMRDSGQTVGDAYRIRLASTRNDNYVIKVVKEGQFTINKRAVTVTIQGANKTYGEPDPAFGLTAAAQTQLVNGDQLSALGVTITRADGENVGTYLLNGQSDSQNYAVSFDDTPVYLTIKKQAVTVAMQAVSKTYGEPDPTSGLKADTQNQLVNGDQLSALGVTITRADGENVGTYLLNGQSDSQNYAVSFDKTPVYLTIDQRPVTVAMQAVSKIYGETDPALGLTAAAQTQLVNGDQLSALGVTITRADGENVGTYLLSGQSNSQNYAVSFDDTPVYLAITPRPITVTLANQAKTYGHADPQPQVTVPVTGLVAGDTLAALGLSLTRDTGEDVGTYAITGQGTGLNYQVTVTPGQLQITPAVVSAVTLDTVVDYGGVPTPTGQAHVDGKLVTLAPTDFEIVDDTQHVVPATALQVGHPYTIRLTAAAQARLGVGNPDYAVKMLRASYLVVKPRQLTIRVADQQKYAGDRNPQNTAKLVSGTLKPGDTLADLHLQYVSPAAQYVGQYAIGVTSDNQNYELHVLPGRLTVAPQPTVTVDAPTVPTIVTSPVTVTKQWPDQSETIYTYDPATQVITVDQVAAGHTTTQKVTAPTATVTLHGKNGQVTVVDTTDPQRPQILHFQDRLAPTPSLAALKTWPKVQMAHATRTHGKAQRAARPQAQTVAAATARQAVASAQVADLRQASAVATTSHPRRVTATQPATGITGPQPAKATPTRVAATTLPQTGQRDGRGWSALGALLLALLAIPFVRRRSTH</sequence>
<feature type="coiled-coil region" evidence="1">
    <location>
        <begin position="775"/>
        <end position="802"/>
    </location>
</feature>
<dbReference type="Pfam" id="PF18676">
    <property type="entry name" value="MBG_2"/>
    <property type="match status" value="12"/>
</dbReference>
<evidence type="ECO:0000259" key="4">
    <source>
        <dbReference type="Pfam" id="PF18676"/>
    </source>
</evidence>
<keyword evidence="3" id="KW-0812">Transmembrane</keyword>
<dbReference type="SUPFAM" id="SSF49899">
    <property type="entry name" value="Concanavalin A-like lectins/glucanases"/>
    <property type="match status" value="1"/>
</dbReference>
<evidence type="ECO:0000313" key="6">
    <source>
        <dbReference type="Proteomes" id="UP000321794"/>
    </source>
</evidence>
<feature type="region of interest" description="Disordered" evidence="2">
    <location>
        <begin position="2237"/>
        <end position="2269"/>
    </location>
</feature>
<evidence type="ECO:0000256" key="3">
    <source>
        <dbReference type="SAM" id="Phobius"/>
    </source>
</evidence>
<keyword evidence="3" id="KW-1133">Transmembrane helix</keyword>